<feature type="binding site" evidence="5">
    <location>
        <begin position="116"/>
        <end position="117"/>
    </location>
    <ligand>
        <name>substrate</name>
    </ligand>
</feature>
<dbReference type="CDD" id="cd07067">
    <property type="entry name" value="HP_PGM_like"/>
    <property type="match status" value="1"/>
</dbReference>
<feature type="active site" description="Proton donor/acceptor" evidence="5">
    <location>
        <position position="89"/>
    </location>
</feature>
<evidence type="ECO:0000256" key="1">
    <source>
        <dbReference type="ARBA" id="ARBA00006717"/>
    </source>
</evidence>
<dbReference type="HAMAP" id="MF_01039">
    <property type="entry name" value="PGAM_GpmA"/>
    <property type="match status" value="1"/>
</dbReference>
<accession>A0ABM9NNG1</accession>
<feature type="binding site" evidence="5">
    <location>
        <begin position="89"/>
        <end position="92"/>
    </location>
    <ligand>
        <name>substrate</name>
    </ligand>
</feature>
<dbReference type="EC" id="5.4.2.11" evidence="5 6"/>
<organism evidence="7 8">
    <name type="scientific">Candidatus Providencia siddallii</name>
    <dbReference type="NCBI Taxonomy" id="1715285"/>
    <lineage>
        <taxon>Bacteria</taxon>
        <taxon>Pseudomonadati</taxon>
        <taxon>Pseudomonadota</taxon>
        <taxon>Gammaproteobacteria</taxon>
        <taxon>Enterobacterales</taxon>
        <taxon>Morganellaceae</taxon>
        <taxon>Providencia</taxon>
    </lineage>
</organism>
<keyword evidence="2 5" id="KW-0312">Gluconeogenesis</keyword>
<evidence type="ECO:0000256" key="2">
    <source>
        <dbReference type="ARBA" id="ARBA00022432"/>
    </source>
</evidence>
<reference evidence="7" key="1">
    <citation type="submission" date="2024-04" db="EMBL/GenBank/DDBJ databases">
        <authorList>
            <person name="Manzano-Marin A."/>
            <person name="Manzano-Marin A."/>
            <person name="Alejandro Manzano Marin A."/>
        </authorList>
    </citation>
    <scope>NUCLEOTIDE SEQUENCE [LARGE SCALE GENOMIC DNA]</scope>
    <source>
        <strain evidence="7">TABTEA</strain>
    </source>
</reference>
<keyword evidence="4 5" id="KW-0413">Isomerase</keyword>
<comment type="catalytic activity">
    <reaction evidence="5 6">
        <text>(2R)-2-phosphoglycerate = (2R)-3-phosphoglycerate</text>
        <dbReference type="Rhea" id="RHEA:15901"/>
        <dbReference type="ChEBI" id="CHEBI:58272"/>
        <dbReference type="ChEBI" id="CHEBI:58289"/>
        <dbReference type="EC" id="5.4.2.11"/>
    </reaction>
</comment>
<dbReference type="Gene3D" id="3.40.50.1240">
    <property type="entry name" value="Phosphoglycerate mutase-like"/>
    <property type="match status" value="1"/>
</dbReference>
<feature type="binding site" evidence="5">
    <location>
        <begin position="185"/>
        <end position="186"/>
    </location>
    <ligand>
        <name>substrate</name>
    </ligand>
</feature>
<dbReference type="Proteomes" id="UP001497533">
    <property type="component" value="Chromosome"/>
</dbReference>
<evidence type="ECO:0000313" key="8">
    <source>
        <dbReference type="Proteomes" id="UP001497533"/>
    </source>
</evidence>
<evidence type="ECO:0000313" key="7">
    <source>
        <dbReference type="EMBL" id="CAL1329010.1"/>
    </source>
</evidence>
<dbReference type="PIRSF" id="PIRSF000709">
    <property type="entry name" value="6PFK_2-Ptase"/>
    <property type="match status" value="1"/>
</dbReference>
<dbReference type="GO" id="GO:0004619">
    <property type="term" value="F:phosphoglycerate mutase activity"/>
    <property type="evidence" value="ECO:0007669"/>
    <property type="project" value="UniProtKB-EC"/>
</dbReference>
<evidence type="ECO:0000256" key="3">
    <source>
        <dbReference type="ARBA" id="ARBA00023152"/>
    </source>
</evidence>
<dbReference type="InterPro" id="IPR029033">
    <property type="entry name" value="His_PPase_superfam"/>
</dbReference>
<evidence type="ECO:0000256" key="5">
    <source>
        <dbReference type="HAMAP-Rule" id="MF_01039"/>
    </source>
</evidence>
<keyword evidence="3 5" id="KW-0324">Glycolysis</keyword>
<evidence type="ECO:0000256" key="4">
    <source>
        <dbReference type="ARBA" id="ARBA00023235"/>
    </source>
</evidence>
<dbReference type="InterPro" id="IPR013078">
    <property type="entry name" value="His_Pase_superF_clade-1"/>
</dbReference>
<comment type="function">
    <text evidence="5 6">Catalyzes the interconversion of 2-phosphoglycerate and 3-phosphoglycerate.</text>
</comment>
<dbReference type="NCBIfam" id="NF010713">
    <property type="entry name" value="PRK14115.1"/>
    <property type="match status" value="1"/>
</dbReference>
<feature type="binding site" evidence="5">
    <location>
        <begin position="23"/>
        <end position="24"/>
    </location>
    <ligand>
        <name>substrate</name>
    </ligand>
</feature>
<name>A0ABM9NNG1_9GAMM</name>
<protein>
    <recommendedName>
        <fullName evidence="5 6">2,3-bisphosphoglycerate-dependent phosphoglycerate mutase</fullName>
        <shortName evidence="5">BPG-dependent PGAM</shortName>
        <shortName evidence="5">PGAM</shortName>
        <shortName evidence="5">Phosphoglyceromutase</shortName>
        <shortName evidence="5">dPGM</shortName>
        <ecNumber evidence="5 6">5.4.2.11</ecNumber>
    </recommendedName>
</protein>
<sequence>MTITKVVLIRHGESLWNKKNRFTGWIDIELSNKGREEAKTAGKLLKKKGFTFDLAYTSVLKRAIHTLWYILDQINQQWLPIEKSWRLNERHYGSLQGLNKTKIISKYGEKQVKLWRRSFSIKPPKLNKNNQNYPGNDIRYADLLPEEIPVTESLENTIERIIPYWEKNIKPNIIKGKKIIIIAHGNSLRGLIKYLDNINDKEIINLNIPTGIPIIYEFNKNIKPIKNYYLK</sequence>
<proteinExistence type="inferred from homology"/>
<gene>
    <name evidence="5 7" type="primary">gpmA</name>
    <name evidence="7" type="ORF">PRHACTZTBTEA_074</name>
</gene>
<evidence type="ECO:0000256" key="6">
    <source>
        <dbReference type="RuleBase" id="RU004512"/>
    </source>
</evidence>
<feature type="site" description="Transition state stabilizer" evidence="5">
    <location>
        <position position="184"/>
    </location>
</feature>
<dbReference type="PANTHER" id="PTHR11931">
    <property type="entry name" value="PHOSPHOGLYCERATE MUTASE"/>
    <property type="match status" value="1"/>
</dbReference>
<comment type="pathway">
    <text evidence="5 6">Carbohydrate degradation; glycolysis; pyruvate from D-glyceraldehyde 3-phosphate: step 3/5.</text>
</comment>
<feature type="binding site" evidence="5">
    <location>
        <position position="100"/>
    </location>
    <ligand>
        <name>substrate</name>
    </ligand>
</feature>
<dbReference type="RefSeq" id="WP_341765069.1">
    <property type="nucleotide sequence ID" value="NZ_OZ034688.1"/>
</dbReference>
<feature type="binding site" evidence="5">
    <location>
        <begin position="10"/>
        <end position="17"/>
    </location>
    <ligand>
        <name>substrate</name>
    </ligand>
</feature>
<dbReference type="EMBL" id="OZ034688">
    <property type="protein sequence ID" value="CAL1329010.1"/>
    <property type="molecule type" value="Genomic_DNA"/>
</dbReference>
<dbReference type="PROSITE" id="PS00175">
    <property type="entry name" value="PG_MUTASE"/>
    <property type="match status" value="1"/>
</dbReference>
<dbReference type="SMART" id="SM00855">
    <property type="entry name" value="PGAM"/>
    <property type="match status" value="1"/>
</dbReference>
<dbReference type="SUPFAM" id="SSF53254">
    <property type="entry name" value="Phosphoglycerate mutase-like"/>
    <property type="match status" value="1"/>
</dbReference>
<comment type="subunit">
    <text evidence="5">Homodimer.</text>
</comment>
<feature type="active site" description="Tele-phosphohistidine intermediate" evidence="5">
    <location>
        <position position="11"/>
    </location>
</feature>
<keyword evidence="8" id="KW-1185">Reference proteome</keyword>
<feature type="binding site" evidence="5">
    <location>
        <position position="62"/>
    </location>
    <ligand>
        <name>substrate</name>
    </ligand>
</feature>
<dbReference type="NCBIfam" id="TIGR01258">
    <property type="entry name" value="pgm_1"/>
    <property type="match status" value="1"/>
</dbReference>
<comment type="similarity">
    <text evidence="1 5">Belongs to the phosphoglycerate mutase family. BPG-dependent PGAM subfamily.</text>
</comment>
<dbReference type="Pfam" id="PF00300">
    <property type="entry name" value="His_Phos_1"/>
    <property type="match status" value="1"/>
</dbReference>
<dbReference type="InterPro" id="IPR005952">
    <property type="entry name" value="Phosphogly_mut1"/>
</dbReference>
<dbReference type="InterPro" id="IPR001345">
    <property type="entry name" value="PG/BPGM_mutase_AS"/>
</dbReference>